<evidence type="ECO:0000256" key="1">
    <source>
        <dbReference type="SAM" id="MobiDB-lite"/>
    </source>
</evidence>
<organism evidence="2 3">
    <name type="scientific">Scleroderma citrinum Foug A</name>
    <dbReference type="NCBI Taxonomy" id="1036808"/>
    <lineage>
        <taxon>Eukaryota</taxon>
        <taxon>Fungi</taxon>
        <taxon>Dikarya</taxon>
        <taxon>Basidiomycota</taxon>
        <taxon>Agaricomycotina</taxon>
        <taxon>Agaricomycetes</taxon>
        <taxon>Agaricomycetidae</taxon>
        <taxon>Boletales</taxon>
        <taxon>Sclerodermatineae</taxon>
        <taxon>Sclerodermataceae</taxon>
        <taxon>Scleroderma</taxon>
    </lineage>
</organism>
<accession>A0A0C3D4R8</accession>
<dbReference type="AlphaFoldDB" id="A0A0C3D4R8"/>
<evidence type="ECO:0000313" key="3">
    <source>
        <dbReference type="Proteomes" id="UP000053989"/>
    </source>
</evidence>
<dbReference type="HOGENOM" id="CLU_2887092_0_0_1"/>
<feature type="region of interest" description="Disordered" evidence="1">
    <location>
        <begin position="27"/>
        <end position="63"/>
    </location>
</feature>
<dbReference type="InParanoid" id="A0A0C3D4R8"/>
<evidence type="ECO:0000313" key="2">
    <source>
        <dbReference type="EMBL" id="KIM55790.1"/>
    </source>
</evidence>
<name>A0A0C3D4R8_9AGAM</name>
<sequence length="63" mass="7031">MAVIDFQWVLPHFDSRQELVLHFEVNPRHPRPPAPNAQPYNFPSPLPPGSAGAPSFWGQLPSS</sequence>
<keyword evidence="3" id="KW-1185">Reference proteome</keyword>
<reference evidence="3" key="2">
    <citation type="submission" date="2015-01" db="EMBL/GenBank/DDBJ databases">
        <title>Evolutionary Origins and Diversification of the Mycorrhizal Mutualists.</title>
        <authorList>
            <consortium name="DOE Joint Genome Institute"/>
            <consortium name="Mycorrhizal Genomics Consortium"/>
            <person name="Kohler A."/>
            <person name="Kuo A."/>
            <person name="Nagy L.G."/>
            <person name="Floudas D."/>
            <person name="Copeland A."/>
            <person name="Barry K.W."/>
            <person name="Cichocki N."/>
            <person name="Veneault-Fourrey C."/>
            <person name="LaButti K."/>
            <person name="Lindquist E.A."/>
            <person name="Lipzen A."/>
            <person name="Lundell T."/>
            <person name="Morin E."/>
            <person name="Murat C."/>
            <person name="Riley R."/>
            <person name="Ohm R."/>
            <person name="Sun H."/>
            <person name="Tunlid A."/>
            <person name="Henrissat B."/>
            <person name="Grigoriev I.V."/>
            <person name="Hibbett D.S."/>
            <person name="Martin F."/>
        </authorList>
    </citation>
    <scope>NUCLEOTIDE SEQUENCE [LARGE SCALE GENOMIC DNA]</scope>
    <source>
        <strain evidence="3">Foug A</strain>
    </source>
</reference>
<reference evidence="2 3" key="1">
    <citation type="submission" date="2014-04" db="EMBL/GenBank/DDBJ databases">
        <authorList>
            <consortium name="DOE Joint Genome Institute"/>
            <person name="Kuo A."/>
            <person name="Kohler A."/>
            <person name="Nagy L.G."/>
            <person name="Floudas D."/>
            <person name="Copeland A."/>
            <person name="Barry K.W."/>
            <person name="Cichocki N."/>
            <person name="Veneault-Fourrey C."/>
            <person name="LaButti K."/>
            <person name="Lindquist E.A."/>
            <person name="Lipzen A."/>
            <person name="Lundell T."/>
            <person name="Morin E."/>
            <person name="Murat C."/>
            <person name="Sun H."/>
            <person name="Tunlid A."/>
            <person name="Henrissat B."/>
            <person name="Grigoriev I.V."/>
            <person name="Hibbett D.S."/>
            <person name="Martin F."/>
            <person name="Nordberg H.P."/>
            <person name="Cantor M.N."/>
            <person name="Hua S.X."/>
        </authorList>
    </citation>
    <scope>NUCLEOTIDE SEQUENCE [LARGE SCALE GENOMIC DNA]</scope>
    <source>
        <strain evidence="2 3">Foug A</strain>
    </source>
</reference>
<protein>
    <submittedName>
        <fullName evidence="2">Uncharacterized protein</fullName>
    </submittedName>
</protein>
<proteinExistence type="predicted"/>
<gene>
    <name evidence="2" type="ORF">SCLCIDRAFT_30052</name>
</gene>
<dbReference type="Proteomes" id="UP000053989">
    <property type="component" value="Unassembled WGS sequence"/>
</dbReference>
<dbReference type="EMBL" id="KN822127">
    <property type="protein sequence ID" value="KIM55790.1"/>
    <property type="molecule type" value="Genomic_DNA"/>
</dbReference>
<feature type="compositionally biased region" description="Pro residues" evidence="1">
    <location>
        <begin position="32"/>
        <end position="48"/>
    </location>
</feature>